<protein>
    <submittedName>
        <fullName evidence="4">AAA family ATPase</fullName>
    </submittedName>
</protein>
<keyword evidence="1" id="KW-0547">Nucleotide-binding</keyword>
<dbReference type="SUPFAM" id="SSF52540">
    <property type="entry name" value="P-loop containing nucleoside triphosphate hydrolases"/>
    <property type="match status" value="1"/>
</dbReference>
<keyword evidence="5" id="KW-1185">Reference proteome</keyword>
<feature type="domain" description="AAA+ ATPase" evidence="3">
    <location>
        <begin position="248"/>
        <end position="390"/>
    </location>
</feature>
<dbReference type="Pfam" id="PF01434">
    <property type="entry name" value="Peptidase_M41"/>
    <property type="match status" value="1"/>
</dbReference>
<organism evidence="4 5">
    <name type="scientific">Pelagibacterium nitratireducens</name>
    <dbReference type="NCBI Taxonomy" id="1046114"/>
    <lineage>
        <taxon>Bacteria</taxon>
        <taxon>Pseudomonadati</taxon>
        <taxon>Pseudomonadota</taxon>
        <taxon>Alphaproteobacteria</taxon>
        <taxon>Hyphomicrobiales</taxon>
        <taxon>Devosiaceae</taxon>
        <taxon>Pelagibacterium</taxon>
    </lineage>
</organism>
<dbReference type="PANTHER" id="PTHR23076:SF97">
    <property type="entry name" value="ATP-DEPENDENT ZINC METALLOPROTEASE YME1L1"/>
    <property type="match status" value="1"/>
</dbReference>
<evidence type="ECO:0000313" key="5">
    <source>
        <dbReference type="Proteomes" id="UP001369958"/>
    </source>
</evidence>
<feature type="compositionally biased region" description="Polar residues" evidence="2">
    <location>
        <begin position="1"/>
        <end position="23"/>
    </location>
</feature>
<dbReference type="InterPro" id="IPR003960">
    <property type="entry name" value="ATPase_AAA_CS"/>
</dbReference>
<evidence type="ECO:0000259" key="3">
    <source>
        <dbReference type="SMART" id="SM00382"/>
    </source>
</evidence>
<dbReference type="CDD" id="cd19481">
    <property type="entry name" value="RecA-like_protease"/>
    <property type="match status" value="1"/>
</dbReference>
<feature type="region of interest" description="Disordered" evidence="2">
    <location>
        <begin position="1"/>
        <end position="24"/>
    </location>
</feature>
<sequence>MPRSNNAVPKTKPDTNPNATTDTVDLREELTTAPRTAQEILAHEALSDVLTRKTRTLLVQPSRIIIVTVPSAEWVAMISETLPTFAPKILVSSASAIESSKKADHKVGADVLHHIQFGRTIAFVSQDPHAILDQSVLTAADATIIVRSPNAALLRKVIGRVSGQTARGVTDEMTRLDLRAIVTAIRPRLPARSCVANLTRALKMRHPPALTPGPQLTDLPLTATVHDWTDQTLADLAAAKAGKLSPDQLVFATLEGAPGTGKTLVAEALARTAGWNFISSSVGSWFTVGDGALGGVARNLKDFVDTILQSEPCIGFLDEIDSLPDRATMDNRGRDWWTPIITQFLVEIDRVKRSGKRVFLLAGTNYYTRLDEALIRPGRLHKRVNFAPPQGDAEIFEFLRHFLTDELTDDDLSALVRYAAGATPAAMEDWVKQARALARAQNRPLCAGDVLAQIVPRDTRSPKDIRAIALHEVGHAIVAHRLGHKVTALSIISRGISGGHTKSVIPGAIHTLKEIRDTATVMLAGRAADIALGDGANSGAQADLEAATQLLLAARARGSTIPCFMCRRSARARDLAL</sequence>
<evidence type="ECO:0000256" key="2">
    <source>
        <dbReference type="SAM" id="MobiDB-lite"/>
    </source>
</evidence>
<name>A0ABZ2I004_9HYPH</name>
<dbReference type="EMBL" id="CP146275">
    <property type="protein sequence ID" value="WWT33183.1"/>
    <property type="molecule type" value="Genomic_DNA"/>
</dbReference>
<dbReference type="SMART" id="SM00382">
    <property type="entry name" value="AAA"/>
    <property type="match status" value="1"/>
</dbReference>
<dbReference type="InterPro" id="IPR037219">
    <property type="entry name" value="Peptidase_M41-like"/>
</dbReference>
<dbReference type="InterPro" id="IPR027417">
    <property type="entry name" value="P-loop_NTPase"/>
</dbReference>
<dbReference type="InterPro" id="IPR003593">
    <property type="entry name" value="AAA+_ATPase"/>
</dbReference>
<proteinExistence type="inferred from homology"/>
<evidence type="ECO:0000256" key="1">
    <source>
        <dbReference type="RuleBase" id="RU003651"/>
    </source>
</evidence>
<dbReference type="SUPFAM" id="SSF140990">
    <property type="entry name" value="FtsH protease domain-like"/>
    <property type="match status" value="1"/>
</dbReference>
<accession>A0ABZ2I004</accession>
<gene>
    <name evidence="4" type="ORF">V6617_01550</name>
</gene>
<dbReference type="Gene3D" id="1.20.58.760">
    <property type="entry name" value="Peptidase M41"/>
    <property type="match status" value="1"/>
</dbReference>
<dbReference type="Gene3D" id="1.10.8.60">
    <property type="match status" value="1"/>
</dbReference>
<dbReference type="PROSITE" id="PS00674">
    <property type="entry name" value="AAA"/>
    <property type="match status" value="1"/>
</dbReference>
<dbReference type="RefSeq" id="WP_338608606.1">
    <property type="nucleotide sequence ID" value="NZ_CP146275.1"/>
</dbReference>
<evidence type="ECO:0000313" key="4">
    <source>
        <dbReference type="EMBL" id="WWT33183.1"/>
    </source>
</evidence>
<dbReference type="PANTHER" id="PTHR23076">
    <property type="entry name" value="METALLOPROTEASE M41 FTSH"/>
    <property type="match status" value="1"/>
</dbReference>
<dbReference type="InterPro" id="IPR003959">
    <property type="entry name" value="ATPase_AAA_core"/>
</dbReference>
<reference evidence="4 5" key="1">
    <citation type="submission" date="2024-02" db="EMBL/GenBank/DDBJ databases">
        <title>Complete genome sequence of Pelagibacterium nitratireducens ZH15.</title>
        <authorList>
            <person name="Zhao L.H."/>
        </authorList>
    </citation>
    <scope>NUCLEOTIDE SEQUENCE [LARGE SCALE GENOMIC DNA]</scope>
    <source>
        <strain evidence="4 5">ZH15</strain>
    </source>
</reference>
<dbReference type="InterPro" id="IPR000642">
    <property type="entry name" value="Peptidase_M41"/>
</dbReference>
<keyword evidence="1" id="KW-0067">ATP-binding</keyword>
<dbReference type="Pfam" id="PF00004">
    <property type="entry name" value="AAA"/>
    <property type="match status" value="1"/>
</dbReference>
<dbReference type="Gene3D" id="3.40.50.300">
    <property type="entry name" value="P-loop containing nucleotide triphosphate hydrolases"/>
    <property type="match status" value="1"/>
</dbReference>
<dbReference type="Proteomes" id="UP001369958">
    <property type="component" value="Chromosome"/>
</dbReference>
<comment type="similarity">
    <text evidence="1">Belongs to the AAA ATPase family.</text>
</comment>